<evidence type="ECO:0000256" key="8">
    <source>
        <dbReference type="ARBA" id="ARBA00022777"/>
    </source>
</evidence>
<dbReference type="Gene3D" id="1.10.238.110">
    <property type="entry name" value="Diacylglycerol kinase alpha"/>
    <property type="match status" value="1"/>
</dbReference>
<dbReference type="PROSITE" id="PS00479">
    <property type="entry name" value="ZF_DAG_PE_1"/>
    <property type="match status" value="1"/>
</dbReference>
<dbReference type="CDD" id="cd20799">
    <property type="entry name" value="C1_DGK_typeI_rpt1"/>
    <property type="match status" value="1"/>
</dbReference>
<dbReference type="GO" id="GO:0005524">
    <property type="term" value="F:ATP binding"/>
    <property type="evidence" value="ECO:0007669"/>
    <property type="project" value="UniProtKB-KW"/>
</dbReference>
<dbReference type="GO" id="GO:0005509">
    <property type="term" value="F:calcium ion binding"/>
    <property type="evidence" value="ECO:0007669"/>
    <property type="project" value="InterPro"/>
</dbReference>
<evidence type="ECO:0000256" key="9">
    <source>
        <dbReference type="ARBA" id="ARBA00022833"/>
    </source>
</evidence>
<dbReference type="PROSITE" id="PS50081">
    <property type="entry name" value="ZF_DAG_PE_2"/>
    <property type="match status" value="1"/>
</dbReference>
<dbReference type="SUPFAM" id="SSF57889">
    <property type="entry name" value="Cysteine-rich domain"/>
    <property type="match status" value="1"/>
</dbReference>
<evidence type="ECO:0000313" key="16">
    <source>
        <dbReference type="EMBL" id="ETN74376.1"/>
    </source>
</evidence>
<keyword evidence="7" id="KW-0863">Zinc-finger</keyword>
<dbReference type="OMA" id="HNGKSDH"/>
<feature type="domain" description="EF-hand" evidence="15">
    <location>
        <begin position="213"/>
        <end position="248"/>
    </location>
</feature>
<keyword evidence="5" id="KW-0677">Repeat</keyword>
<proteinExistence type="inferred from homology"/>
<dbReference type="PROSITE" id="PS50222">
    <property type="entry name" value="EF_HAND_2"/>
    <property type="match status" value="2"/>
</dbReference>
<comment type="catalytic activity">
    <reaction evidence="1 12">
        <text>a 1,2-diacyl-sn-glycerol + ATP = a 1,2-diacyl-sn-glycero-3-phosphate + ADP + H(+)</text>
        <dbReference type="Rhea" id="RHEA:10272"/>
        <dbReference type="ChEBI" id="CHEBI:15378"/>
        <dbReference type="ChEBI" id="CHEBI:17815"/>
        <dbReference type="ChEBI" id="CHEBI:30616"/>
        <dbReference type="ChEBI" id="CHEBI:58608"/>
        <dbReference type="ChEBI" id="CHEBI:456216"/>
        <dbReference type="EC" id="2.7.1.107"/>
    </reaction>
</comment>
<gene>
    <name evidence="16" type="ORF">NECAME_04055</name>
</gene>
<dbReference type="PANTHER" id="PTHR11255:SF48">
    <property type="entry name" value="DIACYLGLYCEROL KINASE 1"/>
    <property type="match status" value="1"/>
</dbReference>
<dbReference type="InterPro" id="IPR000756">
    <property type="entry name" value="Diacylglycerol_kin_accessory"/>
</dbReference>
<dbReference type="SMART" id="SM00054">
    <property type="entry name" value="EFh"/>
    <property type="match status" value="2"/>
</dbReference>
<dbReference type="InterPro" id="IPR016064">
    <property type="entry name" value="NAD/diacylglycerol_kinase_sf"/>
</dbReference>
<evidence type="ECO:0000256" key="6">
    <source>
        <dbReference type="ARBA" id="ARBA00022741"/>
    </source>
</evidence>
<dbReference type="InterPro" id="IPR038199">
    <property type="entry name" value="DGK_typeI_N_sf"/>
</dbReference>
<dbReference type="InterPro" id="IPR002219">
    <property type="entry name" value="PKC_DAG/PE"/>
</dbReference>
<dbReference type="PROSITE" id="PS00018">
    <property type="entry name" value="EF_HAND_1"/>
    <property type="match status" value="2"/>
</dbReference>
<evidence type="ECO:0000256" key="7">
    <source>
        <dbReference type="ARBA" id="ARBA00022771"/>
    </source>
</evidence>
<organism evidence="16 17">
    <name type="scientific">Necator americanus</name>
    <name type="common">Human hookworm</name>
    <dbReference type="NCBI Taxonomy" id="51031"/>
    <lineage>
        <taxon>Eukaryota</taxon>
        <taxon>Metazoa</taxon>
        <taxon>Ecdysozoa</taxon>
        <taxon>Nematoda</taxon>
        <taxon>Chromadorea</taxon>
        <taxon>Rhabditida</taxon>
        <taxon>Rhabditina</taxon>
        <taxon>Rhabditomorpha</taxon>
        <taxon>Strongyloidea</taxon>
        <taxon>Ancylostomatidae</taxon>
        <taxon>Bunostominae</taxon>
        <taxon>Necator</taxon>
    </lineage>
</organism>
<keyword evidence="4" id="KW-0479">Metal-binding</keyword>
<dbReference type="Pfam" id="PF00781">
    <property type="entry name" value="DAGK_cat"/>
    <property type="match status" value="1"/>
</dbReference>
<evidence type="ECO:0000256" key="5">
    <source>
        <dbReference type="ARBA" id="ARBA00022737"/>
    </source>
</evidence>
<dbReference type="Proteomes" id="UP000053676">
    <property type="component" value="Unassembled WGS sequence"/>
</dbReference>
<dbReference type="FunFam" id="3.30.60.20:FF:000089">
    <property type="entry name" value="Diacylglycerol kinase"/>
    <property type="match status" value="1"/>
</dbReference>
<dbReference type="EMBL" id="KI660365">
    <property type="protein sequence ID" value="ETN74376.1"/>
    <property type="molecule type" value="Genomic_DNA"/>
</dbReference>
<accession>W2SZH1</accession>
<dbReference type="Pfam" id="PF00130">
    <property type="entry name" value="C1_1"/>
    <property type="match status" value="1"/>
</dbReference>
<evidence type="ECO:0000256" key="10">
    <source>
        <dbReference type="ARBA" id="ARBA00022837"/>
    </source>
</evidence>
<dbReference type="SUPFAM" id="SSF111331">
    <property type="entry name" value="NAD kinase/diacylglycerol kinase-like"/>
    <property type="match status" value="1"/>
</dbReference>
<dbReference type="SMART" id="SM00109">
    <property type="entry name" value="C1"/>
    <property type="match status" value="1"/>
</dbReference>
<evidence type="ECO:0000256" key="3">
    <source>
        <dbReference type="ARBA" id="ARBA00022679"/>
    </source>
</evidence>
<comment type="similarity">
    <text evidence="2 12">Belongs to the eukaryotic diacylglycerol kinase family.</text>
</comment>
<dbReference type="EC" id="2.7.1.107" evidence="12"/>
<dbReference type="SUPFAM" id="SSF47473">
    <property type="entry name" value="EF-hand"/>
    <property type="match status" value="2"/>
</dbReference>
<dbReference type="STRING" id="51031.W2SZH1"/>
<dbReference type="InterPro" id="IPR017438">
    <property type="entry name" value="ATP-NAD_kinase_N"/>
</dbReference>
<dbReference type="Gene3D" id="3.40.50.10330">
    <property type="entry name" value="Probable inorganic polyphosphate/atp-NAD kinase, domain 1"/>
    <property type="match status" value="1"/>
</dbReference>
<dbReference type="KEGG" id="nai:NECAME_04055"/>
<dbReference type="InterPro" id="IPR001206">
    <property type="entry name" value="Diacylglycerol_kinase_cat_dom"/>
</dbReference>
<evidence type="ECO:0000256" key="4">
    <source>
        <dbReference type="ARBA" id="ARBA00022723"/>
    </source>
</evidence>
<evidence type="ECO:0000259" key="13">
    <source>
        <dbReference type="PROSITE" id="PS50081"/>
    </source>
</evidence>
<name>W2SZH1_NECAM</name>
<keyword evidence="6 12" id="KW-0547">Nucleotide-binding</keyword>
<feature type="domain" description="EF-hand" evidence="15">
    <location>
        <begin position="168"/>
        <end position="203"/>
    </location>
</feature>
<dbReference type="AlphaFoldDB" id="W2SZH1"/>
<dbReference type="InterPro" id="IPR029477">
    <property type="entry name" value="DAG_kinase_typeI_N"/>
</dbReference>
<dbReference type="Gene3D" id="1.10.238.10">
    <property type="entry name" value="EF-hand"/>
    <property type="match status" value="1"/>
</dbReference>
<evidence type="ECO:0000259" key="15">
    <source>
        <dbReference type="PROSITE" id="PS50222"/>
    </source>
</evidence>
<dbReference type="OrthoDB" id="242257at2759"/>
<dbReference type="InterPro" id="IPR002048">
    <property type="entry name" value="EF_hand_dom"/>
</dbReference>
<evidence type="ECO:0000256" key="2">
    <source>
        <dbReference type="ARBA" id="ARBA00009280"/>
    </source>
</evidence>
<dbReference type="GO" id="GO:0004143">
    <property type="term" value="F:ATP-dependent diacylglycerol kinase activity"/>
    <property type="evidence" value="ECO:0007669"/>
    <property type="project" value="UniProtKB-EC"/>
</dbReference>
<dbReference type="Gene3D" id="2.60.200.40">
    <property type="match status" value="1"/>
</dbReference>
<evidence type="ECO:0000259" key="14">
    <source>
        <dbReference type="PROSITE" id="PS50146"/>
    </source>
</evidence>
<dbReference type="SMART" id="SM00046">
    <property type="entry name" value="DAGKc"/>
    <property type="match status" value="1"/>
</dbReference>
<feature type="domain" description="DAGKc" evidence="14">
    <location>
        <begin position="421"/>
        <end position="558"/>
    </location>
</feature>
<reference evidence="17" key="1">
    <citation type="journal article" date="2014" name="Nat. Genet.">
        <title>Genome of the human hookworm Necator americanus.</title>
        <authorList>
            <person name="Tang Y.T."/>
            <person name="Gao X."/>
            <person name="Rosa B.A."/>
            <person name="Abubucker S."/>
            <person name="Hallsworth-Pepin K."/>
            <person name="Martin J."/>
            <person name="Tyagi R."/>
            <person name="Heizer E."/>
            <person name="Zhang X."/>
            <person name="Bhonagiri-Palsikar V."/>
            <person name="Minx P."/>
            <person name="Warren W.C."/>
            <person name="Wang Q."/>
            <person name="Zhan B."/>
            <person name="Hotez P.J."/>
            <person name="Sternberg P.W."/>
            <person name="Dougall A."/>
            <person name="Gaze S.T."/>
            <person name="Mulvenna J."/>
            <person name="Sotillo J."/>
            <person name="Ranganathan S."/>
            <person name="Rabelo E.M."/>
            <person name="Wilson R.K."/>
            <person name="Felgner P.L."/>
            <person name="Bethony J."/>
            <person name="Hawdon J.M."/>
            <person name="Gasser R.B."/>
            <person name="Loukas A."/>
            <person name="Mitreva M."/>
        </authorList>
    </citation>
    <scope>NUCLEOTIDE SEQUENCE [LARGE SCALE GENOMIC DNA]</scope>
</reference>
<dbReference type="GO" id="GO:0005886">
    <property type="term" value="C:plasma membrane"/>
    <property type="evidence" value="ECO:0007669"/>
    <property type="project" value="TreeGrafter"/>
</dbReference>
<dbReference type="Gene3D" id="3.30.60.20">
    <property type="match status" value="1"/>
</dbReference>
<feature type="domain" description="Phorbol-ester/DAG-type" evidence="13">
    <location>
        <begin position="288"/>
        <end position="339"/>
    </location>
</feature>
<evidence type="ECO:0000313" key="17">
    <source>
        <dbReference type="Proteomes" id="UP000053676"/>
    </source>
</evidence>
<evidence type="ECO:0000256" key="12">
    <source>
        <dbReference type="RuleBase" id="RU361128"/>
    </source>
</evidence>
<keyword evidence="11 12" id="KW-0067">ATP-binding</keyword>
<sequence>MLLSPDQFSRLSEYASYSNRRLKDMLPDFQSKGKFHSYLGHDDQGNQTINPQGFKAFLADYFEADLPAELIQQLSRSFSKAPTVERRTSALEKAFTAVRAEISDNLQKLERLAIGTNDLTLDNVCEEDAGELHRRSLTNVETHSHVAPEECIRLKPLICTLSLLEPDTAENKLEVVFHVYDSDGNGFLDKREVDGIIEQMMNVARYQKWDTIELEQILRQMMAELDHDQNGVVSLDEWRKGGLTNIPLLVLLGVDTVNSLYRYKGGLVSVHLHFPIINSVKEMKEDGSHSWKLRHFSKPTYCNACCSLLVGWGGKQGLSCWICKYTVHERCVRGAANNCIRTYSNRLQDKMFHHWQDANATSKCVHHRCMASLAQECNLGVLSYHILPPTHIIPAFLERRTSSFKRRIRGRCLLQGVNPGQHARPLLVFVNPKSGGKQGVRILQKFAYILNPRQVYDLSKSGPEPGLLLFSTVSNCNILVCGGDGTIGWVLESIDKMEDLFEHGRPPVAVLPLGTGNDLARCLQWGGGYENESLNKILFQIEKATMIDMDRWFIKIMPKDKHKKKESGDSQPYHIINNYFSIGVDASIAHRFHAMREKYPEKFNSRMRNKLWYFELGTSETLSSSCKNLHEQIDIHCDGEMIDLGQDSSLEGIALLNIHSIYGGSNLWGRSRKGRTRFNFQFPYMNSNDKMHLQTRVQDIGDGLCDGEMIDLGQDSSLEGIALLNIHSIYGGSNLWGRSRKGRTRFNFQFPHMNSNDKMHLQTRVQDIGDGLVELVGLESAMQMGQIKAGVRSGRRLSQCSAIVIETFKSFPMQIDGEPWMQQPCMIQITHKNQVKNACCTEKTQLVVTFETAIDIRRYLTLTKNNACREQLNKSHIAR</sequence>
<dbReference type="GO" id="GO:0007200">
    <property type="term" value="P:phospholipase C-activating G protein-coupled receptor signaling pathway"/>
    <property type="evidence" value="ECO:0007669"/>
    <property type="project" value="InterPro"/>
</dbReference>
<dbReference type="PROSITE" id="PS50146">
    <property type="entry name" value="DAGK"/>
    <property type="match status" value="1"/>
</dbReference>
<dbReference type="PANTHER" id="PTHR11255">
    <property type="entry name" value="DIACYLGLYCEROL KINASE"/>
    <property type="match status" value="1"/>
</dbReference>
<keyword evidence="17" id="KW-1185">Reference proteome</keyword>
<dbReference type="InterPro" id="IPR018247">
    <property type="entry name" value="EF_Hand_1_Ca_BS"/>
</dbReference>
<keyword evidence="3 12" id="KW-0808">Transferase</keyword>
<protein>
    <recommendedName>
        <fullName evidence="12">Diacylglycerol kinase</fullName>
        <shortName evidence="12">DAG kinase</shortName>
        <ecNumber evidence="12">2.7.1.107</ecNumber>
    </recommendedName>
</protein>
<dbReference type="SMART" id="SM00045">
    <property type="entry name" value="DAGKa"/>
    <property type="match status" value="1"/>
</dbReference>
<keyword evidence="10" id="KW-0106">Calcium</keyword>
<evidence type="ECO:0000256" key="11">
    <source>
        <dbReference type="ARBA" id="ARBA00022840"/>
    </source>
</evidence>
<keyword evidence="8 12" id="KW-0418">Kinase</keyword>
<dbReference type="Pfam" id="PF14513">
    <property type="entry name" value="DAG_kinase_N"/>
    <property type="match status" value="1"/>
</dbReference>
<feature type="non-terminal residue" evidence="16">
    <location>
        <position position="879"/>
    </location>
</feature>
<dbReference type="Pfam" id="PF13499">
    <property type="entry name" value="EF-hand_7"/>
    <property type="match status" value="1"/>
</dbReference>
<dbReference type="InterPro" id="IPR011992">
    <property type="entry name" value="EF-hand-dom_pair"/>
</dbReference>
<dbReference type="InterPro" id="IPR046349">
    <property type="entry name" value="C1-like_sf"/>
</dbReference>
<evidence type="ECO:0000256" key="1">
    <source>
        <dbReference type="ARBA" id="ARBA00001383"/>
    </source>
</evidence>
<dbReference type="Pfam" id="PF00609">
    <property type="entry name" value="DAGK_acc"/>
    <property type="match status" value="2"/>
</dbReference>
<keyword evidence="9" id="KW-0862">Zinc</keyword>
<dbReference type="CDD" id="cd00051">
    <property type="entry name" value="EFh"/>
    <property type="match status" value="1"/>
</dbReference>
<dbReference type="GO" id="GO:0008270">
    <property type="term" value="F:zinc ion binding"/>
    <property type="evidence" value="ECO:0007669"/>
    <property type="project" value="UniProtKB-KW"/>
</dbReference>
<dbReference type="InterPro" id="IPR037607">
    <property type="entry name" value="DGK"/>
</dbReference>